<sequence>MAPADPNPFVSLQREVERVFSDFSRGWPTVSFDWPHAALPRMDIVEKDGYIIMTAELPGLEEKDVDIEVNQNILTIKGEKKTEREEKQDNNCYLSERTFGSFARAIELPEGVKADDVKASMAKGVLTITVPKPTEPRKPEAKKIAIQAQS</sequence>
<dbReference type="PROSITE" id="PS01031">
    <property type="entry name" value="SHSP"/>
    <property type="match status" value="1"/>
</dbReference>
<evidence type="ECO:0000256" key="3">
    <source>
        <dbReference type="SAM" id="MobiDB-lite"/>
    </source>
</evidence>
<evidence type="ECO:0000313" key="5">
    <source>
        <dbReference type="EMBL" id="RAH97870.1"/>
    </source>
</evidence>
<dbReference type="CDD" id="cd06464">
    <property type="entry name" value="ACD_sHsps-like"/>
    <property type="match status" value="1"/>
</dbReference>
<dbReference type="SUPFAM" id="SSF49764">
    <property type="entry name" value="HSP20-like chaperones"/>
    <property type="match status" value="1"/>
</dbReference>
<protein>
    <submittedName>
        <fullName evidence="5">Heat-shock protein</fullName>
    </submittedName>
</protein>
<dbReference type="InterPro" id="IPR002068">
    <property type="entry name" value="A-crystallin/Hsp20_dom"/>
</dbReference>
<feature type="region of interest" description="Disordered" evidence="3">
    <location>
        <begin position="131"/>
        <end position="150"/>
    </location>
</feature>
<feature type="compositionally biased region" description="Basic and acidic residues" evidence="3">
    <location>
        <begin position="134"/>
        <end position="143"/>
    </location>
</feature>
<comment type="caution">
    <text evidence="5">The sequence shown here is derived from an EMBL/GenBank/DDBJ whole genome shotgun (WGS) entry which is preliminary data.</text>
</comment>
<proteinExistence type="inferred from homology"/>
<dbReference type="PANTHER" id="PTHR11527">
    <property type="entry name" value="HEAT-SHOCK PROTEIN 20 FAMILY MEMBER"/>
    <property type="match status" value="1"/>
</dbReference>
<dbReference type="EMBL" id="QHHQ01000008">
    <property type="protein sequence ID" value="RAH97870.1"/>
    <property type="molecule type" value="Genomic_DNA"/>
</dbReference>
<dbReference type="Proteomes" id="UP000249590">
    <property type="component" value="Unassembled WGS sequence"/>
</dbReference>
<name>A0A8B2NRX7_9HYPH</name>
<evidence type="ECO:0000256" key="2">
    <source>
        <dbReference type="RuleBase" id="RU003616"/>
    </source>
</evidence>
<dbReference type="Gene3D" id="2.60.40.790">
    <property type="match status" value="1"/>
</dbReference>
<evidence type="ECO:0000256" key="1">
    <source>
        <dbReference type="PROSITE-ProRule" id="PRU00285"/>
    </source>
</evidence>
<comment type="similarity">
    <text evidence="1 2">Belongs to the small heat shock protein (HSP20) family.</text>
</comment>
<dbReference type="InterPro" id="IPR031107">
    <property type="entry name" value="Small_HSP"/>
</dbReference>
<accession>A0A8B2NRX7</accession>
<evidence type="ECO:0000259" key="4">
    <source>
        <dbReference type="PROSITE" id="PS01031"/>
    </source>
</evidence>
<keyword evidence="6" id="KW-1185">Reference proteome</keyword>
<dbReference type="Pfam" id="PF00011">
    <property type="entry name" value="HSP20"/>
    <property type="match status" value="1"/>
</dbReference>
<dbReference type="InterPro" id="IPR008978">
    <property type="entry name" value="HSP20-like_chaperone"/>
</dbReference>
<gene>
    <name evidence="5" type="ORF">DLJ53_28615</name>
</gene>
<organism evidence="5 6">
    <name type="scientific">Acuticoccus sediminis</name>
    <dbReference type="NCBI Taxonomy" id="2184697"/>
    <lineage>
        <taxon>Bacteria</taxon>
        <taxon>Pseudomonadati</taxon>
        <taxon>Pseudomonadota</taxon>
        <taxon>Alphaproteobacteria</taxon>
        <taxon>Hyphomicrobiales</taxon>
        <taxon>Amorphaceae</taxon>
        <taxon>Acuticoccus</taxon>
    </lineage>
</organism>
<dbReference type="AlphaFoldDB" id="A0A8B2NRX7"/>
<feature type="domain" description="SHSP" evidence="4">
    <location>
        <begin position="33"/>
        <end position="149"/>
    </location>
</feature>
<reference evidence="5 6" key="1">
    <citation type="submission" date="2018-05" db="EMBL/GenBank/DDBJ databases">
        <title>Acuticoccus sediminis sp. nov., isolated from deep-sea sediment of Indian Ocean.</title>
        <authorList>
            <person name="Liu X."/>
            <person name="Lai Q."/>
            <person name="Du Y."/>
            <person name="Sun F."/>
            <person name="Zhang X."/>
            <person name="Wang S."/>
            <person name="Shao Z."/>
        </authorList>
    </citation>
    <scope>NUCLEOTIDE SEQUENCE [LARGE SCALE GENOMIC DNA]</scope>
    <source>
        <strain evidence="5 6">PTG4-2</strain>
    </source>
</reference>
<evidence type="ECO:0000313" key="6">
    <source>
        <dbReference type="Proteomes" id="UP000249590"/>
    </source>
</evidence>